<evidence type="ECO:0000313" key="3">
    <source>
        <dbReference type="Proteomes" id="UP000633619"/>
    </source>
</evidence>
<evidence type="ECO:0000313" key="2">
    <source>
        <dbReference type="EMBL" id="MBH8595713.1"/>
    </source>
</evidence>
<dbReference type="Proteomes" id="UP000633619">
    <property type="component" value="Unassembled WGS sequence"/>
</dbReference>
<feature type="compositionally biased region" description="Basic and acidic residues" evidence="1">
    <location>
        <begin position="50"/>
        <end position="60"/>
    </location>
</feature>
<evidence type="ECO:0000256" key="1">
    <source>
        <dbReference type="SAM" id="MobiDB-lite"/>
    </source>
</evidence>
<dbReference type="EMBL" id="JAECVW010000006">
    <property type="protein sequence ID" value="MBH8595713.1"/>
    <property type="molecule type" value="Genomic_DNA"/>
</dbReference>
<feature type="region of interest" description="Disordered" evidence="1">
    <location>
        <begin position="37"/>
        <end position="60"/>
    </location>
</feature>
<dbReference type="RefSeq" id="WP_181732314.1">
    <property type="nucleotide sequence ID" value="NZ_JACEIR010000006.1"/>
</dbReference>
<accession>A0A8I1AGU3</accession>
<comment type="caution">
    <text evidence="2">The sequence shown here is derived from an EMBL/GenBank/DDBJ whole genome shotgun (WGS) entry which is preliminary data.</text>
</comment>
<protein>
    <submittedName>
        <fullName evidence="2">Uncharacterized protein</fullName>
    </submittedName>
</protein>
<proteinExistence type="predicted"/>
<keyword evidence="3" id="KW-1185">Reference proteome</keyword>
<dbReference type="AlphaFoldDB" id="A0A8I1AGU3"/>
<name>A0A8I1AGU3_THEIN</name>
<sequence>MPRLKVKRRFRDRETFRFFNKGEYFEHESQERINELVDKGFLQGKPKTKKKDEESPEGKK</sequence>
<reference evidence="2 3" key="1">
    <citation type="submission" date="2020-12" db="EMBL/GenBank/DDBJ databases">
        <title>WGS of Thermoactinomyces spp.</title>
        <authorList>
            <person name="Cheng K."/>
        </authorList>
    </citation>
    <scope>NUCLEOTIDE SEQUENCE [LARGE SCALE GENOMIC DNA]</scope>
    <source>
        <strain evidence="3">CICC 10671\DSM 43846</strain>
    </source>
</reference>
<organism evidence="2 3">
    <name type="scientific">Thermoactinomyces intermedius</name>
    <dbReference type="NCBI Taxonomy" id="2024"/>
    <lineage>
        <taxon>Bacteria</taxon>
        <taxon>Bacillati</taxon>
        <taxon>Bacillota</taxon>
        <taxon>Bacilli</taxon>
        <taxon>Bacillales</taxon>
        <taxon>Thermoactinomycetaceae</taxon>
        <taxon>Thermoactinomyces</taxon>
    </lineage>
</organism>
<gene>
    <name evidence="2" type="ORF">I8U20_10260</name>
</gene>